<gene>
    <name evidence="2" type="ORF">BDZ90DRAFT_231655</name>
</gene>
<dbReference type="GeneID" id="37027766"/>
<evidence type="ECO:0000256" key="1">
    <source>
        <dbReference type="SAM" id="SignalP"/>
    </source>
</evidence>
<dbReference type="RefSeq" id="XP_025362493.1">
    <property type="nucleotide sequence ID" value="XM_025505943.1"/>
</dbReference>
<dbReference type="AlphaFoldDB" id="A0A316UU84"/>
<keyword evidence="1" id="KW-0732">Signal</keyword>
<sequence length="212" mass="22997">MILHRNIFALLPSLAFILVSAAQREDEGASPLGLTPRDDPKIEDLLNSCPGSKIRSPIEGADNCMWTRDNDLNQPHDVVKQLGDPLPNCSGDKQNITKAVTDTTTFDSTFSMSTSVNVDFPGISAGLTHGESHTSTTAEGKGVEMNVAPGTHSRFIAKQEYRPTSGHVLINYGNRVPDKHGHYYWTVSNVILDLPAGEPVTGIDVKPCDQPF</sequence>
<organism evidence="2 3">
    <name type="scientific">Jaminaea rosea</name>
    <dbReference type="NCBI Taxonomy" id="1569628"/>
    <lineage>
        <taxon>Eukaryota</taxon>
        <taxon>Fungi</taxon>
        <taxon>Dikarya</taxon>
        <taxon>Basidiomycota</taxon>
        <taxon>Ustilaginomycotina</taxon>
        <taxon>Exobasidiomycetes</taxon>
        <taxon>Microstromatales</taxon>
        <taxon>Microstromatales incertae sedis</taxon>
        <taxon>Jaminaea</taxon>
    </lineage>
</organism>
<protein>
    <submittedName>
        <fullName evidence="2">Uncharacterized protein</fullName>
    </submittedName>
</protein>
<proteinExistence type="predicted"/>
<dbReference type="EMBL" id="KZ819666">
    <property type="protein sequence ID" value="PWN27881.1"/>
    <property type="molecule type" value="Genomic_DNA"/>
</dbReference>
<evidence type="ECO:0000313" key="2">
    <source>
        <dbReference type="EMBL" id="PWN27881.1"/>
    </source>
</evidence>
<keyword evidence="3" id="KW-1185">Reference proteome</keyword>
<accession>A0A316UU84</accession>
<dbReference type="Proteomes" id="UP000245884">
    <property type="component" value="Unassembled WGS sequence"/>
</dbReference>
<feature type="signal peptide" evidence="1">
    <location>
        <begin position="1"/>
        <end position="22"/>
    </location>
</feature>
<feature type="chain" id="PRO_5016321832" evidence="1">
    <location>
        <begin position="23"/>
        <end position="212"/>
    </location>
</feature>
<reference evidence="2 3" key="1">
    <citation type="journal article" date="2018" name="Mol. Biol. Evol.">
        <title>Broad Genomic Sampling Reveals a Smut Pathogenic Ancestry of the Fungal Clade Ustilaginomycotina.</title>
        <authorList>
            <person name="Kijpornyongpan T."/>
            <person name="Mondo S.J."/>
            <person name="Barry K."/>
            <person name="Sandor L."/>
            <person name="Lee J."/>
            <person name="Lipzen A."/>
            <person name="Pangilinan J."/>
            <person name="LaButti K."/>
            <person name="Hainaut M."/>
            <person name="Henrissat B."/>
            <person name="Grigoriev I.V."/>
            <person name="Spatafora J.W."/>
            <person name="Aime M.C."/>
        </authorList>
    </citation>
    <scope>NUCLEOTIDE SEQUENCE [LARGE SCALE GENOMIC DNA]</scope>
    <source>
        <strain evidence="2 3">MCA 5214</strain>
    </source>
</reference>
<name>A0A316UU84_9BASI</name>
<evidence type="ECO:0000313" key="3">
    <source>
        <dbReference type="Proteomes" id="UP000245884"/>
    </source>
</evidence>